<feature type="compositionally biased region" description="Low complexity" evidence="1">
    <location>
        <begin position="105"/>
        <end position="119"/>
    </location>
</feature>
<dbReference type="GO" id="GO:0072344">
    <property type="term" value="P:rescue of stalled ribosome"/>
    <property type="evidence" value="ECO:0007669"/>
    <property type="project" value="TreeGrafter"/>
</dbReference>
<evidence type="ECO:0000313" key="2">
    <source>
        <dbReference type="EMBL" id="KIM32756.1"/>
    </source>
</evidence>
<dbReference type="EMBL" id="KN824279">
    <property type="protein sequence ID" value="KIM32756.1"/>
    <property type="molecule type" value="Genomic_DNA"/>
</dbReference>
<protein>
    <recommendedName>
        <fullName evidence="4">DUF654-domain-containing protein</fullName>
    </recommendedName>
</protein>
<dbReference type="InterPro" id="IPR006994">
    <property type="entry name" value="TCF25/Rqc1"/>
</dbReference>
<organism evidence="2 3">
    <name type="scientific">Serendipita vermifera MAFF 305830</name>
    <dbReference type="NCBI Taxonomy" id="933852"/>
    <lineage>
        <taxon>Eukaryota</taxon>
        <taxon>Fungi</taxon>
        <taxon>Dikarya</taxon>
        <taxon>Basidiomycota</taxon>
        <taxon>Agaricomycotina</taxon>
        <taxon>Agaricomycetes</taxon>
        <taxon>Sebacinales</taxon>
        <taxon>Serendipitaceae</taxon>
        <taxon>Serendipita</taxon>
    </lineage>
</organism>
<dbReference type="OrthoDB" id="205993at2759"/>
<dbReference type="AlphaFoldDB" id="A0A0C3BMU3"/>
<dbReference type="GO" id="GO:1990112">
    <property type="term" value="C:RQC complex"/>
    <property type="evidence" value="ECO:0007669"/>
    <property type="project" value="TreeGrafter"/>
</dbReference>
<dbReference type="PANTHER" id="PTHR22684">
    <property type="entry name" value="NULP1-RELATED"/>
    <property type="match status" value="1"/>
</dbReference>
<evidence type="ECO:0008006" key="4">
    <source>
        <dbReference type="Google" id="ProtNLM"/>
    </source>
</evidence>
<dbReference type="HOGENOM" id="CLU_008321_2_0_1"/>
<feature type="region of interest" description="Disordered" evidence="1">
    <location>
        <begin position="1"/>
        <end position="132"/>
    </location>
</feature>
<dbReference type="PANTHER" id="PTHR22684:SF0">
    <property type="entry name" value="RIBOSOME QUALITY CONTROL COMPLEX SUBUNIT TCF25"/>
    <property type="match status" value="1"/>
</dbReference>
<feature type="compositionally biased region" description="Basic residues" evidence="1">
    <location>
        <begin position="627"/>
        <end position="642"/>
    </location>
</feature>
<accession>A0A0C3BMU3</accession>
<evidence type="ECO:0000313" key="3">
    <source>
        <dbReference type="Proteomes" id="UP000054097"/>
    </source>
</evidence>
<feature type="compositionally biased region" description="Basic residues" evidence="1">
    <location>
        <begin position="81"/>
        <end position="93"/>
    </location>
</feature>
<reference evidence="2 3" key="1">
    <citation type="submission" date="2014-04" db="EMBL/GenBank/DDBJ databases">
        <authorList>
            <consortium name="DOE Joint Genome Institute"/>
            <person name="Kuo A."/>
            <person name="Zuccaro A."/>
            <person name="Kohler A."/>
            <person name="Nagy L.G."/>
            <person name="Floudas D."/>
            <person name="Copeland A."/>
            <person name="Barry K.W."/>
            <person name="Cichocki N."/>
            <person name="Veneault-Fourrey C."/>
            <person name="LaButti K."/>
            <person name="Lindquist E.A."/>
            <person name="Lipzen A."/>
            <person name="Lundell T."/>
            <person name="Morin E."/>
            <person name="Murat C."/>
            <person name="Sun H."/>
            <person name="Tunlid A."/>
            <person name="Henrissat B."/>
            <person name="Grigoriev I.V."/>
            <person name="Hibbett D.S."/>
            <person name="Martin F."/>
            <person name="Nordberg H.P."/>
            <person name="Cantor M.N."/>
            <person name="Hua S.X."/>
        </authorList>
    </citation>
    <scope>NUCLEOTIDE SEQUENCE [LARGE SCALE GENOMIC DNA]</scope>
    <source>
        <strain evidence="2 3">MAFF 305830</strain>
    </source>
</reference>
<feature type="region of interest" description="Disordered" evidence="1">
    <location>
        <begin position="621"/>
        <end position="650"/>
    </location>
</feature>
<keyword evidence="3" id="KW-1185">Reference proteome</keyword>
<sequence>MPPRLSKRQQREQEEIAALASASSPVEPKNVVHEESESDDASHPISKPPVKPAAGGFSLLGTADVEEPSEEEEDNKGTTSAKKKTKKKKKKTSTAHDTPAASTPSKSADVSSKAAATSGKKAKGKAKKEDDLDRALAELSLKYSDITVPDPSTTQVAAPALTSALQTMRSLLAIQPKHLDPDAEMRRFFGSKVISAAESSSSSTPGGQQPRAPLARSVLCRPQSSWPPAAMRDGLTMRPLTVDETKMKDGGEKAEKNWMRMPGDKWFTVEHSPEYRWDQLQFIQVVGMLDPNNLFTLMRESFWHADTLLQIGEVYRAQDDYSVSSDFTSRALFAYERSFSGAFNLTNGGSRIDFRKVENRSLFLALHRTVLYLERRGTMRTAFEFARLLWALDPWTDPEGALMHLDFLAVKAEQHEWFLETEEVWEEIRKERPTLPSFNARPGWRWSKALILKGLGVKKGGGEKKATEELKQAISQFPEVLAVLAPLVGLNLPSKFNLPTPFSRWDSSNEQRSALWLMSLVYANRSISLWKIPETLTWLTTTVQSLDGVQPSKSLALFSNLGDADSFVQSVIRHAIVSDMKPLAPFIGSLHALHGPQQGFDIVPPLGDGVTMYDEAYFSSANPETAKKRRDGRAAGQRRGRGRGGEQRIEVDPTEFLQMLEDILAVDMEHQRRDDVLRALQDGPGANVVVQLEVRA</sequence>
<gene>
    <name evidence="2" type="ORF">M408DRAFT_186122</name>
</gene>
<dbReference type="Pfam" id="PF04910">
    <property type="entry name" value="Tcf25"/>
    <property type="match status" value="1"/>
</dbReference>
<name>A0A0C3BMU3_SERVB</name>
<feature type="compositionally biased region" description="Acidic residues" evidence="1">
    <location>
        <begin position="64"/>
        <end position="74"/>
    </location>
</feature>
<reference evidence="3" key="2">
    <citation type="submission" date="2015-01" db="EMBL/GenBank/DDBJ databases">
        <title>Evolutionary Origins and Diversification of the Mycorrhizal Mutualists.</title>
        <authorList>
            <consortium name="DOE Joint Genome Institute"/>
            <consortium name="Mycorrhizal Genomics Consortium"/>
            <person name="Kohler A."/>
            <person name="Kuo A."/>
            <person name="Nagy L.G."/>
            <person name="Floudas D."/>
            <person name="Copeland A."/>
            <person name="Barry K.W."/>
            <person name="Cichocki N."/>
            <person name="Veneault-Fourrey C."/>
            <person name="LaButti K."/>
            <person name="Lindquist E.A."/>
            <person name="Lipzen A."/>
            <person name="Lundell T."/>
            <person name="Morin E."/>
            <person name="Murat C."/>
            <person name="Riley R."/>
            <person name="Ohm R."/>
            <person name="Sun H."/>
            <person name="Tunlid A."/>
            <person name="Henrissat B."/>
            <person name="Grigoriev I.V."/>
            <person name="Hibbett D.S."/>
            <person name="Martin F."/>
        </authorList>
    </citation>
    <scope>NUCLEOTIDE SEQUENCE [LARGE SCALE GENOMIC DNA]</scope>
    <source>
        <strain evidence="3">MAFF 305830</strain>
    </source>
</reference>
<dbReference type="GO" id="GO:1990116">
    <property type="term" value="P:ribosome-associated ubiquitin-dependent protein catabolic process"/>
    <property type="evidence" value="ECO:0007669"/>
    <property type="project" value="TreeGrafter"/>
</dbReference>
<evidence type="ECO:0000256" key="1">
    <source>
        <dbReference type="SAM" id="MobiDB-lite"/>
    </source>
</evidence>
<proteinExistence type="predicted"/>
<dbReference type="Proteomes" id="UP000054097">
    <property type="component" value="Unassembled WGS sequence"/>
</dbReference>
<dbReference type="STRING" id="933852.A0A0C3BMU3"/>